<dbReference type="AlphaFoldDB" id="A0A9W8QM54"/>
<comment type="caution">
    <text evidence="2">The sequence shown here is derived from an EMBL/GenBank/DDBJ whole genome shotgun (WGS) entry which is preliminary data.</text>
</comment>
<evidence type="ECO:0000256" key="1">
    <source>
        <dbReference type="SAM" id="MobiDB-lite"/>
    </source>
</evidence>
<reference evidence="2" key="1">
    <citation type="journal article" date="2023" name="Access Microbiol">
        <title>De-novo genome assembly for Akanthomyces muscarius, a biocontrol agent of insect agricultural pests.</title>
        <authorList>
            <person name="Erdos Z."/>
            <person name="Studholme D.J."/>
            <person name="Raymond B."/>
            <person name="Sharma M."/>
        </authorList>
    </citation>
    <scope>NUCLEOTIDE SEQUENCE</scope>
    <source>
        <strain evidence="2">Ve6</strain>
    </source>
</reference>
<feature type="compositionally biased region" description="Low complexity" evidence="1">
    <location>
        <begin position="16"/>
        <end position="28"/>
    </location>
</feature>
<dbReference type="GeneID" id="80893294"/>
<name>A0A9W8QM54_AKAMU</name>
<dbReference type="KEGG" id="amus:LMH87_006135"/>
<proteinExistence type="predicted"/>
<protein>
    <submittedName>
        <fullName evidence="2">Uncharacterized protein</fullName>
    </submittedName>
</protein>
<dbReference type="EMBL" id="JAJHUN010000001">
    <property type="protein sequence ID" value="KAJ4164461.1"/>
    <property type="molecule type" value="Genomic_DNA"/>
</dbReference>
<dbReference type="RefSeq" id="XP_056059376.1">
    <property type="nucleotide sequence ID" value="XM_056203974.1"/>
</dbReference>
<dbReference type="Proteomes" id="UP001144673">
    <property type="component" value="Chromosome 1"/>
</dbReference>
<accession>A0A9W8QM54</accession>
<gene>
    <name evidence="2" type="ORF">LMH87_006135</name>
</gene>
<organism evidence="2 3">
    <name type="scientific">Akanthomyces muscarius</name>
    <name type="common">Entomopathogenic fungus</name>
    <name type="synonym">Lecanicillium muscarium</name>
    <dbReference type="NCBI Taxonomy" id="2231603"/>
    <lineage>
        <taxon>Eukaryota</taxon>
        <taxon>Fungi</taxon>
        <taxon>Dikarya</taxon>
        <taxon>Ascomycota</taxon>
        <taxon>Pezizomycotina</taxon>
        <taxon>Sordariomycetes</taxon>
        <taxon>Hypocreomycetidae</taxon>
        <taxon>Hypocreales</taxon>
        <taxon>Cordycipitaceae</taxon>
        <taxon>Akanthomyces</taxon>
    </lineage>
</organism>
<evidence type="ECO:0000313" key="3">
    <source>
        <dbReference type="Proteomes" id="UP001144673"/>
    </source>
</evidence>
<keyword evidence="3" id="KW-1185">Reference proteome</keyword>
<evidence type="ECO:0000313" key="2">
    <source>
        <dbReference type="EMBL" id="KAJ4164461.1"/>
    </source>
</evidence>
<feature type="region of interest" description="Disordered" evidence="1">
    <location>
        <begin position="1"/>
        <end position="37"/>
    </location>
</feature>
<sequence>MQAAAFSPASNVNTFSSVSDRPSHPSSPAAKTRDSRSSLDIFLGRRRLVPPPPPQPTAVLSWLCSATALNLFAGDTQQRRDLLVPSYAVE</sequence>